<dbReference type="EMBL" id="VTPC01004427">
    <property type="protein sequence ID" value="KAF2897171.1"/>
    <property type="molecule type" value="Genomic_DNA"/>
</dbReference>
<keyword evidence="7" id="KW-0325">Glycoprotein</keyword>
<evidence type="ECO:0000313" key="15">
    <source>
        <dbReference type="EMBL" id="KAF2897171.1"/>
    </source>
</evidence>
<evidence type="ECO:0000256" key="12">
    <source>
        <dbReference type="SAM" id="MobiDB-lite"/>
    </source>
</evidence>
<keyword evidence="3 13" id="KW-0732">Signal</keyword>
<dbReference type="CDD" id="cd16227">
    <property type="entry name" value="EFh_CREC_RCN2_like"/>
    <property type="match status" value="1"/>
</dbReference>
<name>A0A8K0D559_IGNLU</name>
<protein>
    <recommendedName>
        <fullName evidence="11">Reticulocalbin-3</fullName>
    </recommendedName>
</protein>
<keyword evidence="5" id="KW-0256">Endoplasmic reticulum</keyword>
<feature type="region of interest" description="Disordered" evidence="12">
    <location>
        <begin position="37"/>
        <end position="67"/>
    </location>
</feature>
<dbReference type="SMART" id="SM00054">
    <property type="entry name" value="EFh"/>
    <property type="match status" value="5"/>
</dbReference>
<dbReference type="PROSITE" id="PS00018">
    <property type="entry name" value="EF_HAND_1"/>
    <property type="match status" value="5"/>
</dbReference>
<comment type="caution">
    <text evidence="15">The sequence shown here is derived from an EMBL/GenBank/DDBJ whole genome shotgun (WGS) entry which is preliminary data.</text>
</comment>
<evidence type="ECO:0000259" key="14">
    <source>
        <dbReference type="PROSITE" id="PS50222"/>
    </source>
</evidence>
<evidence type="ECO:0000256" key="10">
    <source>
        <dbReference type="ARBA" id="ARBA00063143"/>
    </source>
</evidence>
<feature type="domain" description="EF-hand" evidence="14">
    <location>
        <begin position="89"/>
        <end position="124"/>
    </location>
</feature>
<dbReference type="GO" id="GO:0015031">
    <property type="term" value="P:protein transport"/>
    <property type="evidence" value="ECO:0007669"/>
    <property type="project" value="UniProtKB-ARBA"/>
</dbReference>
<evidence type="ECO:0000256" key="2">
    <source>
        <dbReference type="ARBA" id="ARBA00022723"/>
    </source>
</evidence>
<feature type="compositionally biased region" description="Basic and acidic residues" evidence="12">
    <location>
        <begin position="56"/>
        <end position="67"/>
    </location>
</feature>
<dbReference type="PROSITE" id="PS50222">
    <property type="entry name" value="EF_HAND_2"/>
    <property type="match status" value="3"/>
</dbReference>
<evidence type="ECO:0000256" key="8">
    <source>
        <dbReference type="ARBA" id="ARBA00023186"/>
    </source>
</evidence>
<dbReference type="GO" id="GO:0005788">
    <property type="term" value="C:endoplasmic reticulum lumen"/>
    <property type="evidence" value="ECO:0007669"/>
    <property type="project" value="UniProtKB-SubCell"/>
</dbReference>
<keyword evidence="2" id="KW-0479">Metal-binding</keyword>
<feature type="chain" id="PRO_5035478256" description="Reticulocalbin-3" evidence="13">
    <location>
        <begin position="30"/>
        <end position="336"/>
    </location>
</feature>
<evidence type="ECO:0000256" key="9">
    <source>
        <dbReference type="ARBA" id="ARBA00056975"/>
    </source>
</evidence>
<dbReference type="OrthoDB" id="293868at2759"/>
<keyword evidence="8" id="KW-0143">Chaperone</keyword>
<dbReference type="FunFam" id="1.10.238.10:FF:000104">
    <property type="entry name" value="calumenin isoform X1"/>
    <property type="match status" value="1"/>
</dbReference>
<dbReference type="Proteomes" id="UP000801492">
    <property type="component" value="Unassembled WGS sequence"/>
</dbReference>
<feature type="domain" description="EF-hand" evidence="14">
    <location>
        <begin position="256"/>
        <end position="281"/>
    </location>
</feature>
<evidence type="ECO:0000313" key="16">
    <source>
        <dbReference type="Proteomes" id="UP000801492"/>
    </source>
</evidence>
<dbReference type="AlphaFoldDB" id="A0A8K0D559"/>
<proteinExistence type="predicted"/>
<keyword evidence="4" id="KW-0677">Repeat</keyword>
<dbReference type="InterPro" id="IPR002048">
    <property type="entry name" value="EF_hand_dom"/>
</dbReference>
<dbReference type="GO" id="GO:0005509">
    <property type="term" value="F:calcium ion binding"/>
    <property type="evidence" value="ECO:0007669"/>
    <property type="project" value="InterPro"/>
</dbReference>
<gene>
    <name evidence="15" type="ORF">ILUMI_08999</name>
</gene>
<dbReference type="Gene3D" id="1.10.238.10">
    <property type="entry name" value="EF-hand"/>
    <property type="match status" value="3"/>
</dbReference>
<evidence type="ECO:0000256" key="11">
    <source>
        <dbReference type="ARBA" id="ARBA00072696"/>
    </source>
</evidence>
<evidence type="ECO:0000256" key="4">
    <source>
        <dbReference type="ARBA" id="ARBA00022737"/>
    </source>
</evidence>
<evidence type="ECO:0000256" key="6">
    <source>
        <dbReference type="ARBA" id="ARBA00022837"/>
    </source>
</evidence>
<feature type="domain" description="EF-hand" evidence="14">
    <location>
        <begin position="125"/>
        <end position="160"/>
    </location>
</feature>
<feature type="signal peptide" evidence="13">
    <location>
        <begin position="1"/>
        <end position="29"/>
    </location>
</feature>
<dbReference type="PANTHER" id="PTHR10827:SF95">
    <property type="entry name" value="LD34388P"/>
    <property type="match status" value="1"/>
</dbReference>
<evidence type="ECO:0000256" key="13">
    <source>
        <dbReference type="SAM" id="SignalP"/>
    </source>
</evidence>
<organism evidence="15 16">
    <name type="scientific">Ignelater luminosus</name>
    <name type="common">Cucubano</name>
    <name type="synonym">Pyrophorus luminosus</name>
    <dbReference type="NCBI Taxonomy" id="2038154"/>
    <lineage>
        <taxon>Eukaryota</taxon>
        <taxon>Metazoa</taxon>
        <taxon>Ecdysozoa</taxon>
        <taxon>Arthropoda</taxon>
        <taxon>Hexapoda</taxon>
        <taxon>Insecta</taxon>
        <taxon>Pterygota</taxon>
        <taxon>Neoptera</taxon>
        <taxon>Endopterygota</taxon>
        <taxon>Coleoptera</taxon>
        <taxon>Polyphaga</taxon>
        <taxon>Elateriformia</taxon>
        <taxon>Elateroidea</taxon>
        <taxon>Elateridae</taxon>
        <taxon>Agrypninae</taxon>
        <taxon>Pyrophorini</taxon>
        <taxon>Ignelater</taxon>
    </lineage>
</organism>
<comment type="subunit">
    <text evidence="10">Interacts with PCSK6 (immature form including the propeptide); probably involved in the maturation and the secretion of PCSK6.</text>
</comment>
<dbReference type="InterPro" id="IPR018247">
    <property type="entry name" value="EF_Hand_1_Ca_BS"/>
</dbReference>
<comment type="subcellular location">
    <subcellularLocation>
        <location evidence="1">Endoplasmic reticulum lumen</location>
    </subcellularLocation>
</comment>
<dbReference type="Pfam" id="PF13499">
    <property type="entry name" value="EF-hand_7"/>
    <property type="match status" value="2"/>
</dbReference>
<evidence type="ECO:0000256" key="1">
    <source>
        <dbReference type="ARBA" id="ARBA00004319"/>
    </source>
</evidence>
<evidence type="ECO:0000256" key="3">
    <source>
        <dbReference type="ARBA" id="ARBA00022729"/>
    </source>
</evidence>
<keyword evidence="16" id="KW-1185">Reference proteome</keyword>
<comment type="function">
    <text evidence="9">Probable molecular chaperone assisting protein biosynthesis and transport in the endoplasmic reticulum. Required for the proper biosynthesis and transport of pulmonary surfactant-associated protein A/SP-A, pulmonary surfactant-associated protein D/SP-D and the lipid transporter ABCA3. By regulating both the proper expression and the degradation through the endoplasmic reticulum-associated protein degradation pathway of these proteins plays a crucial role in pulmonary surfactant homeostasis. Has an anti-fibrotic activity by negatively regulating the secretion of type I and type III collagens. This calcium-binding protein also transiently associates with immature PCSK6 and regulates its secretion.</text>
</comment>
<evidence type="ECO:0000256" key="5">
    <source>
        <dbReference type="ARBA" id="ARBA00022824"/>
    </source>
</evidence>
<dbReference type="SUPFAM" id="SSF47473">
    <property type="entry name" value="EF-hand"/>
    <property type="match status" value="2"/>
</dbReference>
<keyword evidence="6" id="KW-0106">Calcium</keyword>
<dbReference type="InterPro" id="IPR011992">
    <property type="entry name" value="EF-hand-dom_pair"/>
</dbReference>
<reference evidence="15" key="1">
    <citation type="submission" date="2019-08" db="EMBL/GenBank/DDBJ databases">
        <title>The genome of the North American firefly Photinus pyralis.</title>
        <authorList>
            <consortium name="Photinus pyralis genome working group"/>
            <person name="Fallon T.R."/>
            <person name="Sander Lower S.E."/>
            <person name="Weng J.-K."/>
        </authorList>
    </citation>
    <scope>NUCLEOTIDE SEQUENCE</scope>
    <source>
        <strain evidence="15">TRF0915ILg1</strain>
        <tissue evidence="15">Whole body</tissue>
    </source>
</reference>
<accession>A0A8K0D559</accession>
<dbReference type="PANTHER" id="PTHR10827">
    <property type="entry name" value="RETICULOCALBIN"/>
    <property type="match status" value="1"/>
</dbReference>
<evidence type="ECO:0000256" key="7">
    <source>
        <dbReference type="ARBA" id="ARBA00023180"/>
    </source>
</evidence>
<sequence length="336" mass="38766">MVISTTLHKSSCRLTMIFALIFVIALVDAAVVHSHSSHLNKEREEDGAYSPRNRLHASDSGEHNNEFDHESIVGSAKEAEEYDHLPPEEAKRRLRILLTKMDLNRDEQIDKKELKAWILRSFKMLSVEEAQEHLEDADENGDGKVTWNEYIVDAYGTDESEETLTIDKENQQLIEDDRIMWKAADRNGDDVLEGDEWVAFSHPEEHPDMLPHILKQTLRDKDTDQDGSISFQEYIGDRGKEHDKEWLHVEKDKFDHELDKDGDGKLNGNEILSWVVPSNEDIAEEEVLHLFSTSDDDENDILSFDEILDHHDTFVGSEATDYGDQLHNIHHFQDEL</sequence>